<proteinExistence type="predicted"/>
<protein>
    <submittedName>
        <fullName evidence="2">Uncharacterized protein</fullName>
    </submittedName>
</protein>
<evidence type="ECO:0000313" key="2">
    <source>
        <dbReference type="EMBL" id="EYF03100.1"/>
    </source>
</evidence>
<reference evidence="2 3" key="1">
    <citation type="submission" date="2013-05" db="EMBL/GenBank/DDBJ databases">
        <title>Genome assembly of Chondromyces apiculatus DSM 436.</title>
        <authorList>
            <person name="Sharma G."/>
            <person name="Khatri I."/>
            <person name="Kaur C."/>
            <person name="Mayilraj S."/>
            <person name="Subramanian S."/>
        </authorList>
    </citation>
    <scope>NUCLEOTIDE SEQUENCE [LARGE SCALE GENOMIC DNA]</scope>
    <source>
        <strain evidence="2 3">DSM 436</strain>
    </source>
</reference>
<evidence type="ECO:0000256" key="1">
    <source>
        <dbReference type="SAM" id="MobiDB-lite"/>
    </source>
</evidence>
<dbReference type="AlphaFoldDB" id="A0A017T2Q2"/>
<name>A0A017T2Q2_9BACT</name>
<keyword evidence="3" id="KW-1185">Reference proteome</keyword>
<organism evidence="2 3">
    <name type="scientific">Chondromyces apiculatus DSM 436</name>
    <dbReference type="NCBI Taxonomy" id="1192034"/>
    <lineage>
        <taxon>Bacteria</taxon>
        <taxon>Pseudomonadati</taxon>
        <taxon>Myxococcota</taxon>
        <taxon>Polyangia</taxon>
        <taxon>Polyangiales</taxon>
        <taxon>Polyangiaceae</taxon>
        <taxon>Chondromyces</taxon>
    </lineage>
</organism>
<feature type="region of interest" description="Disordered" evidence="1">
    <location>
        <begin position="1"/>
        <end position="37"/>
    </location>
</feature>
<dbReference type="EMBL" id="ASRX01000051">
    <property type="protein sequence ID" value="EYF03100.1"/>
    <property type="molecule type" value="Genomic_DNA"/>
</dbReference>
<dbReference type="STRING" id="1192034.CAP_6214"/>
<evidence type="ECO:0000313" key="3">
    <source>
        <dbReference type="Proteomes" id="UP000019678"/>
    </source>
</evidence>
<accession>A0A017T2Q2</accession>
<comment type="caution">
    <text evidence="2">The sequence shown here is derived from an EMBL/GenBank/DDBJ whole genome shotgun (WGS) entry which is preliminary data.</text>
</comment>
<gene>
    <name evidence="2" type="ORF">CAP_6214</name>
</gene>
<dbReference type="Proteomes" id="UP000019678">
    <property type="component" value="Unassembled WGS sequence"/>
</dbReference>
<sequence>MEAVISPRMRDDLPSVVARQGLLRQPARTDGSDLAPS</sequence>